<dbReference type="AlphaFoldDB" id="A0ABD1YID6"/>
<keyword evidence="1" id="KW-0732">Signal</keyword>
<dbReference type="Proteomes" id="UP001605036">
    <property type="component" value="Unassembled WGS sequence"/>
</dbReference>
<proteinExistence type="predicted"/>
<keyword evidence="3" id="KW-1185">Reference proteome</keyword>
<protein>
    <submittedName>
        <fullName evidence="2">Uncharacterized protein</fullName>
    </submittedName>
</protein>
<sequence>MGLMSVIAINFILWSSLLSDSSDTSSSSEEENDSALYCLSDSSDDEISEVLYALQSEVFCISTLATPSVEFQFFRLWDRPKKLLRVGVMKEWVP</sequence>
<organism evidence="2 3">
    <name type="scientific">Riccia fluitans</name>
    <dbReference type="NCBI Taxonomy" id="41844"/>
    <lineage>
        <taxon>Eukaryota</taxon>
        <taxon>Viridiplantae</taxon>
        <taxon>Streptophyta</taxon>
        <taxon>Embryophyta</taxon>
        <taxon>Marchantiophyta</taxon>
        <taxon>Marchantiopsida</taxon>
        <taxon>Marchantiidae</taxon>
        <taxon>Marchantiales</taxon>
        <taxon>Ricciaceae</taxon>
        <taxon>Riccia</taxon>
    </lineage>
</organism>
<feature type="chain" id="PRO_5044761285" evidence="1">
    <location>
        <begin position="20"/>
        <end position="94"/>
    </location>
</feature>
<feature type="signal peptide" evidence="1">
    <location>
        <begin position="1"/>
        <end position="19"/>
    </location>
</feature>
<comment type="caution">
    <text evidence="2">The sequence shown here is derived from an EMBL/GenBank/DDBJ whole genome shotgun (WGS) entry which is preliminary data.</text>
</comment>
<evidence type="ECO:0000313" key="3">
    <source>
        <dbReference type="Proteomes" id="UP001605036"/>
    </source>
</evidence>
<name>A0ABD1YID6_9MARC</name>
<reference evidence="2 3" key="1">
    <citation type="submission" date="2024-09" db="EMBL/GenBank/DDBJ databases">
        <title>Chromosome-scale assembly of Riccia fluitans.</title>
        <authorList>
            <person name="Paukszto L."/>
            <person name="Sawicki J."/>
            <person name="Karawczyk K."/>
            <person name="Piernik-Szablinska J."/>
            <person name="Szczecinska M."/>
            <person name="Mazdziarz M."/>
        </authorList>
    </citation>
    <scope>NUCLEOTIDE SEQUENCE [LARGE SCALE GENOMIC DNA]</scope>
    <source>
        <strain evidence="2">Rf_01</strain>
        <tissue evidence="2">Aerial parts of the thallus</tissue>
    </source>
</reference>
<evidence type="ECO:0000313" key="2">
    <source>
        <dbReference type="EMBL" id="KAL2629242.1"/>
    </source>
</evidence>
<gene>
    <name evidence="2" type="ORF">R1flu_013928</name>
</gene>
<accession>A0ABD1YID6</accession>
<evidence type="ECO:0000256" key="1">
    <source>
        <dbReference type="SAM" id="SignalP"/>
    </source>
</evidence>
<dbReference type="EMBL" id="JBHFFA010000004">
    <property type="protein sequence ID" value="KAL2629242.1"/>
    <property type="molecule type" value="Genomic_DNA"/>
</dbReference>